<keyword evidence="2" id="KW-0472">Membrane</keyword>
<proteinExistence type="predicted"/>
<name>A0A914YF00_9BILA</name>
<keyword evidence="3" id="KW-1185">Reference proteome</keyword>
<evidence type="ECO:0000256" key="1">
    <source>
        <dbReference type="SAM" id="Coils"/>
    </source>
</evidence>
<sequence length="105" mass="12236">MGSEYIKNYEMCLEANEYWKQEARFLKRENEELKKLLDTEKSLNGRNIPDESMDLMFLVLAYAVTLLTLYYYQRSPVKAILYQTIASLDVIASAVTPKKPVISFQ</sequence>
<protein>
    <submittedName>
        <fullName evidence="4">Uncharacterized protein</fullName>
    </submittedName>
</protein>
<keyword evidence="2" id="KW-0812">Transmembrane</keyword>
<organism evidence="3 4">
    <name type="scientific">Panagrolaimus superbus</name>
    <dbReference type="NCBI Taxonomy" id="310955"/>
    <lineage>
        <taxon>Eukaryota</taxon>
        <taxon>Metazoa</taxon>
        <taxon>Ecdysozoa</taxon>
        <taxon>Nematoda</taxon>
        <taxon>Chromadorea</taxon>
        <taxon>Rhabditida</taxon>
        <taxon>Tylenchina</taxon>
        <taxon>Panagrolaimomorpha</taxon>
        <taxon>Panagrolaimoidea</taxon>
        <taxon>Panagrolaimidae</taxon>
        <taxon>Panagrolaimus</taxon>
    </lineage>
</organism>
<evidence type="ECO:0000256" key="2">
    <source>
        <dbReference type="SAM" id="Phobius"/>
    </source>
</evidence>
<evidence type="ECO:0000313" key="4">
    <source>
        <dbReference type="WBParaSite" id="PSU_v2.g17330.t1"/>
    </source>
</evidence>
<evidence type="ECO:0000313" key="3">
    <source>
        <dbReference type="Proteomes" id="UP000887577"/>
    </source>
</evidence>
<reference evidence="4" key="1">
    <citation type="submission" date="2022-11" db="UniProtKB">
        <authorList>
            <consortium name="WormBaseParasite"/>
        </authorList>
    </citation>
    <scope>IDENTIFICATION</scope>
</reference>
<dbReference type="WBParaSite" id="PSU_v2.g17330.t1">
    <property type="protein sequence ID" value="PSU_v2.g17330.t1"/>
    <property type="gene ID" value="PSU_v2.g17330"/>
</dbReference>
<dbReference type="AlphaFoldDB" id="A0A914YF00"/>
<keyword evidence="1" id="KW-0175">Coiled coil</keyword>
<accession>A0A914YF00</accession>
<dbReference type="Proteomes" id="UP000887577">
    <property type="component" value="Unplaced"/>
</dbReference>
<keyword evidence="2" id="KW-1133">Transmembrane helix</keyword>
<feature type="transmembrane region" description="Helical" evidence="2">
    <location>
        <begin position="55"/>
        <end position="72"/>
    </location>
</feature>
<feature type="coiled-coil region" evidence="1">
    <location>
        <begin position="16"/>
        <end position="46"/>
    </location>
</feature>